<keyword evidence="25" id="KW-1185">Reference proteome</keyword>
<evidence type="ECO:0000256" key="15">
    <source>
        <dbReference type="ARBA" id="ARBA00022989"/>
    </source>
</evidence>
<evidence type="ECO:0000256" key="3">
    <source>
        <dbReference type="ARBA" id="ARBA00022473"/>
    </source>
</evidence>
<keyword evidence="11" id="KW-0677">Repeat</keyword>
<keyword evidence="17" id="KW-0675">Receptor</keyword>
<dbReference type="SUPFAM" id="SSF52058">
    <property type="entry name" value="L domain-like"/>
    <property type="match status" value="1"/>
</dbReference>
<dbReference type="GO" id="GO:1905393">
    <property type="term" value="P:plant organ formation"/>
    <property type="evidence" value="ECO:0007669"/>
    <property type="project" value="UniProtKB-ARBA"/>
</dbReference>
<proteinExistence type="inferred from homology"/>
<dbReference type="SUPFAM" id="SSF52047">
    <property type="entry name" value="RNI-like"/>
    <property type="match status" value="1"/>
</dbReference>
<keyword evidence="14 19" id="KW-0067">ATP-binding</keyword>
<dbReference type="AlphaFoldDB" id="A0A4Y7JZT8"/>
<dbReference type="Gene3D" id="3.30.200.20">
    <property type="entry name" value="Phosphorylase Kinase, domain 1"/>
    <property type="match status" value="1"/>
</dbReference>
<evidence type="ECO:0000256" key="7">
    <source>
        <dbReference type="ARBA" id="ARBA00022614"/>
    </source>
</evidence>
<dbReference type="PANTHER" id="PTHR48056:SF35">
    <property type="entry name" value="LRR RECEPTOR-LIKE SERINE_THREONINE-PROTEIN KINASE HSL2"/>
    <property type="match status" value="1"/>
</dbReference>
<dbReference type="Gramene" id="RZC66197">
    <property type="protein sequence ID" value="RZC66197"/>
    <property type="gene ID" value="C5167_009887"/>
</dbReference>
<dbReference type="InterPro" id="IPR000719">
    <property type="entry name" value="Prot_kinase_dom"/>
</dbReference>
<evidence type="ECO:0000256" key="22">
    <source>
        <dbReference type="SAM" id="SignalP"/>
    </source>
</evidence>
<dbReference type="GO" id="GO:0009791">
    <property type="term" value="P:post-embryonic development"/>
    <property type="evidence" value="ECO:0007669"/>
    <property type="project" value="UniProtKB-ARBA"/>
</dbReference>
<dbReference type="InterPro" id="IPR011009">
    <property type="entry name" value="Kinase-like_dom_sf"/>
</dbReference>
<dbReference type="PROSITE" id="PS50011">
    <property type="entry name" value="PROTEIN_KINASE_DOM"/>
    <property type="match status" value="1"/>
</dbReference>
<feature type="domain" description="Protein kinase" evidence="23">
    <location>
        <begin position="691"/>
        <end position="971"/>
    </location>
</feature>
<dbReference type="Pfam" id="PF08263">
    <property type="entry name" value="LRRNT_2"/>
    <property type="match status" value="1"/>
</dbReference>
<gene>
    <name evidence="24" type="ORF">C5167_009887</name>
</gene>
<dbReference type="InterPro" id="IPR017441">
    <property type="entry name" value="Protein_kinase_ATP_BS"/>
</dbReference>
<name>A0A4Y7JZT8_PAPSO</name>
<evidence type="ECO:0000256" key="8">
    <source>
        <dbReference type="ARBA" id="ARBA00022679"/>
    </source>
</evidence>
<feature type="chain" id="PRO_5021502326" description="Protein kinase domain-containing protein" evidence="22">
    <location>
        <begin position="26"/>
        <end position="1001"/>
    </location>
</feature>
<keyword evidence="15 21" id="KW-1133">Transmembrane helix</keyword>
<dbReference type="SUPFAM" id="SSF56112">
    <property type="entry name" value="Protein kinase-like (PK-like)"/>
    <property type="match status" value="1"/>
</dbReference>
<evidence type="ECO:0000256" key="16">
    <source>
        <dbReference type="ARBA" id="ARBA00023136"/>
    </source>
</evidence>
<keyword evidence="10 22" id="KW-0732">Signal</keyword>
<keyword evidence="4" id="KW-1003">Cell membrane</keyword>
<dbReference type="InterPro" id="IPR032675">
    <property type="entry name" value="LRR_dom_sf"/>
</dbReference>
<dbReference type="InterPro" id="IPR003591">
    <property type="entry name" value="Leu-rich_rpt_typical-subtyp"/>
</dbReference>
<dbReference type="InterPro" id="IPR008271">
    <property type="entry name" value="Ser/Thr_kinase_AS"/>
</dbReference>
<dbReference type="GO" id="GO:0004674">
    <property type="term" value="F:protein serine/threonine kinase activity"/>
    <property type="evidence" value="ECO:0007669"/>
    <property type="project" value="UniProtKB-KW"/>
</dbReference>
<dbReference type="Gene3D" id="1.10.510.10">
    <property type="entry name" value="Transferase(Phosphotransferase) domain 1"/>
    <property type="match status" value="1"/>
</dbReference>
<keyword evidence="8" id="KW-0808">Transferase</keyword>
<feature type="binding site" evidence="19">
    <location>
        <position position="719"/>
    </location>
    <ligand>
        <name>ATP</name>
        <dbReference type="ChEBI" id="CHEBI:30616"/>
    </ligand>
</feature>
<evidence type="ECO:0000256" key="11">
    <source>
        <dbReference type="ARBA" id="ARBA00022737"/>
    </source>
</evidence>
<dbReference type="EMBL" id="CM010720">
    <property type="protein sequence ID" value="RZC66197.1"/>
    <property type="molecule type" value="Genomic_DNA"/>
</dbReference>
<evidence type="ECO:0000256" key="18">
    <source>
        <dbReference type="ARBA" id="ARBA00023180"/>
    </source>
</evidence>
<dbReference type="FunFam" id="1.10.510.10:FF:000632">
    <property type="entry name" value="leucine-rich repeat receptor-like protein kinase TDR"/>
    <property type="match status" value="1"/>
</dbReference>
<comment type="subcellular location">
    <subcellularLocation>
        <location evidence="1">Cell membrane</location>
        <topology evidence="1">Single-pass membrane protein</topology>
    </subcellularLocation>
</comment>
<dbReference type="PROSITE" id="PS00108">
    <property type="entry name" value="PROTEIN_KINASE_ST"/>
    <property type="match status" value="1"/>
</dbReference>
<dbReference type="InterPro" id="IPR001611">
    <property type="entry name" value="Leu-rich_rpt"/>
</dbReference>
<organism evidence="24 25">
    <name type="scientific">Papaver somniferum</name>
    <name type="common">Opium poppy</name>
    <dbReference type="NCBI Taxonomy" id="3469"/>
    <lineage>
        <taxon>Eukaryota</taxon>
        <taxon>Viridiplantae</taxon>
        <taxon>Streptophyta</taxon>
        <taxon>Embryophyta</taxon>
        <taxon>Tracheophyta</taxon>
        <taxon>Spermatophyta</taxon>
        <taxon>Magnoliopsida</taxon>
        <taxon>Ranunculales</taxon>
        <taxon>Papaveraceae</taxon>
        <taxon>Papaveroideae</taxon>
        <taxon>Papaver</taxon>
    </lineage>
</organism>
<evidence type="ECO:0000256" key="2">
    <source>
        <dbReference type="ARBA" id="ARBA00008684"/>
    </source>
</evidence>
<dbReference type="GO" id="GO:0033612">
    <property type="term" value="F:receptor serine/threonine kinase binding"/>
    <property type="evidence" value="ECO:0007669"/>
    <property type="project" value="TreeGrafter"/>
</dbReference>
<keyword evidence="12 19" id="KW-0547">Nucleotide-binding</keyword>
<sequence length="1001" mass="111029">MTHFNFMSVFFIIILLLTQISNTNSLPSKKDIQILLRTKNSLTLLHDTAGNNLNDWVVLKNSSPCNWTGISCDQSTLYINSIDLAGLTISGNFPFKFCKIKSLQNLSLSDNFLNGSISTRQISSCSNLHFLNLSNNLLVGNLPEFVPVFRNLQWLDLSRNNFSGDIPSSFGASFPKLQVLSLFGNLLNGTIPSSLTNLSELIRCEIAYNPFTPGPLPADIGKLIKLKNLWLPYTNLIGEIPESIGGLIALENLDLSNNELSGRIPESIGKLKNVKQIELYWNRLSGELPASLGNLSNLIYFDASMNGLSGVIPEKFAALQLISLGLNDNYLEGEIPESLVSNTKLEDLKLFNNRFSGALPGRLGENSNLEEFDVSGNGFRGNLPSLLCNGKKLKRLIAFNNKLSGNFPESYGDCDSLTYIRIFNNEMSGSIPVSVWRLPRVHLLEIKNNRFDGVVPSAISGSRKLAQLRISDNQFSGEFPGGICQLSELEVVDASRNRFSGELPLCITELRKLEKLDLQENMFSGEIPSNVSLWKHLTDLNLSRNRFYGEIPSELGSLPDLNYLDLSENLLSGEIPAQLTNLKLNKFNVSGNNLAGRIPVGFDNTFYLPSLIGNPKLCSPDLKPFHPCPKTKFATWFLVGFFLVVCLLLLLSLLWFLKSKTMSIGENIKPLWKLTSFHTMSISEREILGSLTEENLIGSGGSGQVYRARLKTGQSVAVKRLWDVNAKMGRLSSYQSEVETLGRIRHGNIVKLLLSCAGEDLRVLVYEYMENGSLGDVLHGEKGGVLLDWQKRFKIAVGAAQGLAYLHHDCVPAIVHRDVKSNNILLDEEFSPRVADFGLAKMLQLEEGKEASAMSLIAGSYGYIAPEYAYTMKVTEKSDVYSFGVVLMELVTGKRPTDSFFGENNDMIKWVTDATATSEDHCLNLRHLMDTRINPSSSDYTEMEKVLNVALLCTSAFPINRPSMRRVVEFLKDGATQKDLGANNKTKKVTQRENVASPYLA</sequence>
<protein>
    <recommendedName>
        <fullName evidence="23">Protein kinase domain-containing protein</fullName>
    </recommendedName>
</protein>
<evidence type="ECO:0000256" key="12">
    <source>
        <dbReference type="ARBA" id="ARBA00022741"/>
    </source>
</evidence>
<dbReference type="FunFam" id="3.80.10.10:FF:000095">
    <property type="entry name" value="LRR receptor-like serine/threonine-protein kinase GSO1"/>
    <property type="match status" value="1"/>
</dbReference>
<dbReference type="PANTHER" id="PTHR48056">
    <property type="entry name" value="LRR RECEPTOR-LIKE SERINE/THREONINE-PROTEIN KINASE-RELATED"/>
    <property type="match status" value="1"/>
</dbReference>
<keyword evidence="13" id="KW-0418">Kinase</keyword>
<dbReference type="PROSITE" id="PS00107">
    <property type="entry name" value="PROTEIN_KINASE_ATP"/>
    <property type="match status" value="1"/>
</dbReference>
<evidence type="ECO:0000256" key="9">
    <source>
        <dbReference type="ARBA" id="ARBA00022692"/>
    </source>
</evidence>
<evidence type="ECO:0000256" key="13">
    <source>
        <dbReference type="ARBA" id="ARBA00022777"/>
    </source>
</evidence>
<dbReference type="SMART" id="SM00369">
    <property type="entry name" value="LRR_TYP"/>
    <property type="match status" value="5"/>
</dbReference>
<dbReference type="InterPro" id="IPR013210">
    <property type="entry name" value="LRR_N_plant-typ"/>
</dbReference>
<dbReference type="Proteomes" id="UP000316621">
    <property type="component" value="Chromosome 6"/>
</dbReference>
<evidence type="ECO:0000256" key="19">
    <source>
        <dbReference type="PROSITE-ProRule" id="PRU10141"/>
    </source>
</evidence>
<dbReference type="GO" id="GO:0048608">
    <property type="term" value="P:reproductive structure development"/>
    <property type="evidence" value="ECO:0007669"/>
    <property type="project" value="UniProtKB-ARBA"/>
</dbReference>
<dbReference type="Gene3D" id="3.80.10.10">
    <property type="entry name" value="Ribonuclease Inhibitor"/>
    <property type="match status" value="3"/>
</dbReference>
<reference evidence="24 25" key="1">
    <citation type="journal article" date="2018" name="Science">
        <title>The opium poppy genome and morphinan production.</title>
        <authorList>
            <person name="Guo L."/>
            <person name="Winzer T."/>
            <person name="Yang X."/>
            <person name="Li Y."/>
            <person name="Ning Z."/>
            <person name="He Z."/>
            <person name="Teodor R."/>
            <person name="Lu Y."/>
            <person name="Bowser T.A."/>
            <person name="Graham I.A."/>
            <person name="Ye K."/>
        </authorList>
    </citation>
    <scope>NUCLEOTIDE SEQUENCE [LARGE SCALE GENOMIC DNA]</scope>
    <source>
        <strain evidence="25">cv. HN1</strain>
        <tissue evidence="24">Leaves</tissue>
    </source>
</reference>
<keyword evidence="5" id="KW-0723">Serine/threonine-protein kinase</keyword>
<keyword evidence="7" id="KW-0433">Leucine-rich repeat</keyword>
<dbReference type="Pfam" id="PF00560">
    <property type="entry name" value="LRR_1"/>
    <property type="match status" value="7"/>
</dbReference>
<keyword evidence="6" id="KW-0597">Phosphoprotein</keyword>
<keyword evidence="3" id="KW-0217">Developmental protein</keyword>
<evidence type="ECO:0000256" key="20">
    <source>
        <dbReference type="SAM" id="MobiDB-lite"/>
    </source>
</evidence>
<evidence type="ECO:0000256" key="5">
    <source>
        <dbReference type="ARBA" id="ARBA00022527"/>
    </source>
</evidence>
<dbReference type="GO" id="GO:0005524">
    <property type="term" value="F:ATP binding"/>
    <property type="evidence" value="ECO:0007669"/>
    <property type="project" value="UniProtKB-UniRule"/>
</dbReference>
<evidence type="ECO:0000313" key="24">
    <source>
        <dbReference type="EMBL" id="RZC66197.1"/>
    </source>
</evidence>
<comment type="similarity">
    <text evidence="2">Belongs to the protein kinase superfamily. Ser/Thr protein kinase family.</text>
</comment>
<dbReference type="OMA" id="PPYLCYR"/>
<feature type="transmembrane region" description="Helical" evidence="21">
    <location>
        <begin position="633"/>
        <end position="657"/>
    </location>
</feature>
<dbReference type="GO" id="GO:0048367">
    <property type="term" value="P:shoot system development"/>
    <property type="evidence" value="ECO:0007669"/>
    <property type="project" value="UniProtKB-ARBA"/>
</dbReference>
<accession>A0A4Y7JZT8</accession>
<dbReference type="FunFam" id="3.80.10.10:FF:000215">
    <property type="entry name" value="Receptor-like protein kinase HSL1"/>
    <property type="match status" value="1"/>
</dbReference>
<evidence type="ECO:0000256" key="21">
    <source>
        <dbReference type="SAM" id="Phobius"/>
    </source>
</evidence>
<evidence type="ECO:0000256" key="1">
    <source>
        <dbReference type="ARBA" id="ARBA00004162"/>
    </source>
</evidence>
<dbReference type="GO" id="GO:0005886">
    <property type="term" value="C:plasma membrane"/>
    <property type="evidence" value="ECO:0007669"/>
    <property type="project" value="UniProtKB-SubCell"/>
</dbReference>
<feature type="region of interest" description="Disordered" evidence="20">
    <location>
        <begin position="981"/>
        <end position="1001"/>
    </location>
</feature>
<evidence type="ECO:0000313" key="25">
    <source>
        <dbReference type="Proteomes" id="UP000316621"/>
    </source>
</evidence>
<evidence type="ECO:0000256" key="4">
    <source>
        <dbReference type="ARBA" id="ARBA00022475"/>
    </source>
</evidence>
<evidence type="ECO:0000256" key="14">
    <source>
        <dbReference type="ARBA" id="ARBA00022840"/>
    </source>
</evidence>
<feature type="signal peptide" evidence="22">
    <location>
        <begin position="1"/>
        <end position="25"/>
    </location>
</feature>
<keyword evidence="18" id="KW-0325">Glycoprotein</keyword>
<dbReference type="PRINTS" id="PR00019">
    <property type="entry name" value="LEURICHRPT"/>
</dbReference>
<keyword evidence="9 21" id="KW-0812">Transmembrane</keyword>
<dbReference type="InterPro" id="IPR050647">
    <property type="entry name" value="Plant_LRR-RLKs"/>
</dbReference>
<evidence type="ECO:0000259" key="23">
    <source>
        <dbReference type="PROSITE" id="PS50011"/>
    </source>
</evidence>
<dbReference type="SMART" id="SM00220">
    <property type="entry name" value="S_TKc"/>
    <property type="match status" value="1"/>
</dbReference>
<dbReference type="Pfam" id="PF00069">
    <property type="entry name" value="Pkinase"/>
    <property type="match status" value="1"/>
</dbReference>
<evidence type="ECO:0000256" key="6">
    <source>
        <dbReference type="ARBA" id="ARBA00022553"/>
    </source>
</evidence>
<keyword evidence="16 21" id="KW-0472">Membrane</keyword>
<dbReference type="STRING" id="3469.A0A4Y7JZT8"/>
<evidence type="ECO:0000256" key="10">
    <source>
        <dbReference type="ARBA" id="ARBA00022729"/>
    </source>
</evidence>
<evidence type="ECO:0000256" key="17">
    <source>
        <dbReference type="ARBA" id="ARBA00023170"/>
    </source>
</evidence>